<evidence type="ECO:0000313" key="10">
    <source>
        <dbReference type="Proteomes" id="UP001459277"/>
    </source>
</evidence>
<dbReference type="SMART" id="SM00575">
    <property type="entry name" value="ZnF_PMZ"/>
    <property type="match status" value="1"/>
</dbReference>
<dbReference type="AlphaFoldDB" id="A0AAW2DGP4"/>
<keyword evidence="2 6" id="KW-0479">Metal-binding</keyword>
<dbReference type="InterPro" id="IPR031052">
    <property type="entry name" value="FHY3/FAR1"/>
</dbReference>
<evidence type="ECO:0000313" key="9">
    <source>
        <dbReference type="EMBL" id="KAL0008450.1"/>
    </source>
</evidence>
<keyword evidence="3 5" id="KW-0863">Zinc-finger</keyword>
<organism evidence="9 10">
    <name type="scientific">Lithocarpus litseifolius</name>
    <dbReference type="NCBI Taxonomy" id="425828"/>
    <lineage>
        <taxon>Eukaryota</taxon>
        <taxon>Viridiplantae</taxon>
        <taxon>Streptophyta</taxon>
        <taxon>Embryophyta</taxon>
        <taxon>Tracheophyta</taxon>
        <taxon>Spermatophyta</taxon>
        <taxon>Magnoliopsida</taxon>
        <taxon>eudicotyledons</taxon>
        <taxon>Gunneridae</taxon>
        <taxon>Pentapetalae</taxon>
        <taxon>rosids</taxon>
        <taxon>fabids</taxon>
        <taxon>Fagales</taxon>
        <taxon>Fagaceae</taxon>
        <taxon>Lithocarpus</taxon>
    </lineage>
</organism>
<evidence type="ECO:0000256" key="1">
    <source>
        <dbReference type="ARBA" id="ARBA00005889"/>
    </source>
</evidence>
<evidence type="ECO:0000259" key="8">
    <source>
        <dbReference type="PROSITE" id="PS50966"/>
    </source>
</evidence>
<evidence type="ECO:0000256" key="5">
    <source>
        <dbReference type="PROSITE-ProRule" id="PRU00325"/>
    </source>
</evidence>
<dbReference type="Pfam" id="PF03101">
    <property type="entry name" value="FAR1"/>
    <property type="match status" value="1"/>
</dbReference>
<protein>
    <recommendedName>
        <fullName evidence="6">Protein FAR1-RELATED SEQUENCE</fullName>
    </recommendedName>
</protein>
<evidence type="ECO:0000256" key="7">
    <source>
        <dbReference type="SAM" id="MobiDB-lite"/>
    </source>
</evidence>
<dbReference type="GO" id="GO:0006355">
    <property type="term" value="P:regulation of DNA-templated transcription"/>
    <property type="evidence" value="ECO:0007669"/>
    <property type="project" value="UniProtKB-UniRule"/>
</dbReference>
<gene>
    <name evidence="9" type="ORF">SO802_009952</name>
</gene>
<dbReference type="Proteomes" id="UP001459277">
    <property type="component" value="Unassembled WGS sequence"/>
</dbReference>
<dbReference type="EMBL" id="JAZDWU010000003">
    <property type="protein sequence ID" value="KAL0008450.1"/>
    <property type="molecule type" value="Genomic_DNA"/>
</dbReference>
<evidence type="ECO:0000256" key="6">
    <source>
        <dbReference type="RuleBase" id="RU367018"/>
    </source>
</evidence>
<dbReference type="PANTHER" id="PTHR31669">
    <property type="entry name" value="PROTEIN FAR1-RELATED SEQUENCE 10-RELATED"/>
    <property type="match status" value="1"/>
</dbReference>
<proteinExistence type="inferred from homology"/>
<evidence type="ECO:0000256" key="4">
    <source>
        <dbReference type="ARBA" id="ARBA00022833"/>
    </source>
</evidence>
<feature type="domain" description="SWIM-type" evidence="8">
    <location>
        <begin position="400"/>
        <end position="446"/>
    </location>
</feature>
<comment type="function">
    <text evidence="6">Putative transcription activator involved in regulating light control of development.</text>
</comment>
<accession>A0AAW2DGP4</accession>
<comment type="caution">
    <text evidence="9">The sequence shown here is derived from an EMBL/GenBank/DDBJ whole genome shotgun (WGS) entry which is preliminary data.</text>
</comment>
<dbReference type="GO" id="GO:0008270">
    <property type="term" value="F:zinc ion binding"/>
    <property type="evidence" value="ECO:0007669"/>
    <property type="project" value="UniProtKB-UniRule"/>
</dbReference>
<comment type="subcellular location">
    <subcellularLocation>
        <location evidence="6">Nucleus</location>
    </subcellularLocation>
</comment>
<keyword evidence="10" id="KW-1185">Reference proteome</keyword>
<evidence type="ECO:0000256" key="3">
    <source>
        <dbReference type="ARBA" id="ARBA00022771"/>
    </source>
</evidence>
<reference evidence="9 10" key="1">
    <citation type="submission" date="2024-01" db="EMBL/GenBank/DDBJ databases">
        <title>A telomere-to-telomere, gap-free genome of sweet tea (Lithocarpus litseifolius).</title>
        <authorList>
            <person name="Zhou J."/>
        </authorList>
    </citation>
    <scope>NUCLEOTIDE SEQUENCE [LARGE SCALE GENOMIC DNA]</scope>
    <source>
        <strain evidence="9">Zhou-2022a</strain>
        <tissue evidence="9">Leaf</tissue>
    </source>
</reference>
<dbReference type="InterPro" id="IPR006564">
    <property type="entry name" value="Znf_PMZ"/>
</dbReference>
<dbReference type="InterPro" id="IPR004330">
    <property type="entry name" value="FAR1_DNA_bnd_dom"/>
</dbReference>
<sequence>MQRPPISPNHISIPPLHPLPPSLIPPHSFSHSANATPINSLPRTTTPTTPSFLGILLDSDNCNVSQFVQEETQLKPIYGSPNTPSKHNKEIKAPMIGMEFDCDDSAYEFYKQYAHRMGFSVRKQYVRRGSAGHVKRRTFCCSKQGERAIDKRREQISFHHPISRIGCLARMTCQLQKDGMLEVVFFHEQHNHEFAPSLMKHILRSNRKITPAQQAFADDAEKSGNAAKNLHHIFNASSQFRNDLSNCVYDFEDENEWIVAWNNMLETYDLTDNPWLREMFDVKEKWCMVYGRHMFTADMKSTQRSESMNSVLKKYLKPKYGLLQFFGHYSRVLFDKRSQELQVELKMRQTTPVLLFDFEMLRHAAKLYTLEIFKMFQDEYVKIVDCTIYKASKSDSITEYRVKYRNRTEHLVKYEASTTTVQCSCMKFSFLGILCSHALKVLDKKNFKRILAHYVLKRWTQDAKVGSIKDYHGIDIKGSAQESVGKRLSHLSHKCFQINTLAAEREMMYEHVDSCFDKLLKDLQEMRNKCCLSSMEGEVHGEIVLENVIQGNSGFESRVDISQGICGIKTKPTVNSSVNINSHKEHSNVEQPSQLVDNITQEYFNCSNMVGQDNVVGLNGLNQESFDCEFLVGQDHVGLYGLNQVSIDPDIDNL</sequence>
<dbReference type="GO" id="GO:0005634">
    <property type="term" value="C:nucleus"/>
    <property type="evidence" value="ECO:0007669"/>
    <property type="project" value="UniProtKB-SubCell"/>
</dbReference>
<dbReference type="PANTHER" id="PTHR31669:SF299">
    <property type="entry name" value="PROTEIN FAR1-RELATED SEQUENCE"/>
    <property type="match status" value="1"/>
</dbReference>
<dbReference type="InterPro" id="IPR007527">
    <property type="entry name" value="Znf_SWIM"/>
</dbReference>
<feature type="compositionally biased region" description="Polar residues" evidence="7">
    <location>
        <begin position="33"/>
        <end position="43"/>
    </location>
</feature>
<name>A0AAW2DGP4_9ROSI</name>
<keyword evidence="4 6" id="KW-0862">Zinc</keyword>
<dbReference type="Pfam" id="PF04434">
    <property type="entry name" value="SWIM"/>
    <property type="match status" value="1"/>
</dbReference>
<keyword evidence="6" id="KW-0539">Nucleus</keyword>
<comment type="similarity">
    <text evidence="1 6">Belongs to the FHY3/FAR1 family.</text>
</comment>
<feature type="region of interest" description="Disordered" evidence="7">
    <location>
        <begin position="22"/>
        <end position="45"/>
    </location>
</feature>
<evidence type="ECO:0000256" key="2">
    <source>
        <dbReference type="ARBA" id="ARBA00022723"/>
    </source>
</evidence>
<dbReference type="PROSITE" id="PS50966">
    <property type="entry name" value="ZF_SWIM"/>
    <property type="match status" value="1"/>
</dbReference>